<dbReference type="CDD" id="cd06260">
    <property type="entry name" value="DUF820-like"/>
    <property type="match status" value="1"/>
</dbReference>
<dbReference type="InterPro" id="IPR011335">
    <property type="entry name" value="Restrct_endonuc-II-like"/>
</dbReference>
<dbReference type="AlphaFoldDB" id="A0A1W1C6V1"/>
<proteinExistence type="predicted"/>
<dbReference type="PANTHER" id="PTHR36558">
    <property type="entry name" value="GLR1098 PROTEIN"/>
    <property type="match status" value="1"/>
</dbReference>
<reference evidence="2" key="1">
    <citation type="submission" date="2016-10" db="EMBL/GenBank/DDBJ databases">
        <authorList>
            <person name="de Groot N.N."/>
        </authorList>
    </citation>
    <scope>NUCLEOTIDE SEQUENCE</scope>
</reference>
<dbReference type="Pfam" id="PF05685">
    <property type="entry name" value="Uma2"/>
    <property type="match status" value="1"/>
</dbReference>
<dbReference type="PANTHER" id="PTHR36558:SF1">
    <property type="entry name" value="RESTRICTION ENDONUCLEASE DOMAIN-CONTAINING PROTEIN-RELATED"/>
    <property type="match status" value="1"/>
</dbReference>
<name>A0A1W1C6V1_9ZZZZ</name>
<dbReference type="InterPro" id="IPR008538">
    <property type="entry name" value="Uma2"/>
</dbReference>
<sequence>MGAKELANYTYDEYLQIDASTPESERYELIFGHIYMMSGASALHQDIVGSIFYILKRLQQETKCKPRLAPFDLKVECQGSTNVVQPDLLLYCKEERLPCAIFEVLSPSTAYKDKTVKKDLYESCGVQNYFIVDPKAKTIDKFLLENGKYNYIGCFGLPDSMMIECMDKKVEVAKLFDEEKPKEDDNEQ</sequence>
<evidence type="ECO:0000313" key="2">
    <source>
        <dbReference type="EMBL" id="SFV61411.1"/>
    </source>
</evidence>
<dbReference type="Gene3D" id="3.90.1570.10">
    <property type="entry name" value="tt1808, chain A"/>
    <property type="match status" value="1"/>
</dbReference>
<gene>
    <name evidence="2" type="ORF">MNB_SM-7-552</name>
</gene>
<organism evidence="2">
    <name type="scientific">hydrothermal vent metagenome</name>
    <dbReference type="NCBI Taxonomy" id="652676"/>
    <lineage>
        <taxon>unclassified sequences</taxon>
        <taxon>metagenomes</taxon>
        <taxon>ecological metagenomes</taxon>
    </lineage>
</organism>
<accession>A0A1W1C6V1</accession>
<protein>
    <recommendedName>
        <fullName evidence="1">Putative restriction endonuclease domain-containing protein</fullName>
    </recommendedName>
</protein>
<dbReference type="SUPFAM" id="SSF52980">
    <property type="entry name" value="Restriction endonuclease-like"/>
    <property type="match status" value="1"/>
</dbReference>
<feature type="domain" description="Putative restriction endonuclease" evidence="1">
    <location>
        <begin position="12"/>
        <end position="162"/>
    </location>
</feature>
<dbReference type="InterPro" id="IPR012296">
    <property type="entry name" value="Nuclease_put_TT1808"/>
</dbReference>
<evidence type="ECO:0000259" key="1">
    <source>
        <dbReference type="Pfam" id="PF05685"/>
    </source>
</evidence>
<dbReference type="EMBL" id="FPHB01000051">
    <property type="protein sequence ID" value="SFV61411.1"/>
    <property type="molecule type" value="Genomic_DNA"/>
</dbReference>